<gene>
    <name evidence="1" type="ORF">LEA_04918</name>
</gene>
<name>K1U7S2_9ZZZZ</name>
<evidence type="ECO:0000313" key="1">
    <source>
        <dbReference type="EMBL" id="EKC75994.1"/>
    </source>
</evidence>
<organism evidence="1">
    <name type="scientific">human gut metagenome</name>
    <dbReference type="NCBI Taxonomy" id="408170"/>
    <lineage>
        <taxon>unclassified sequences</taxon>
        <taxon>metagenomes</taxon>
        <taxon>organismal metagenomes</taxon>
    </lineage>
</organism>
<protein>
    <submittedName>
        <fullName evidence="1">Transcriptional regulator, AraC family</fullName>
    </submittedName>
</protein>
<proteinExistence type="predicted"/>
<dbReference type="EMBL" id="AJWY01003219">
    <property type="protein sequence ID" value="EKC75994.1"/>
    <property type="molecule type" value="Genomic_DNA"/>
</dbReference>
<dbReference type="AlphaFoldDB" id="K1U7S2"/>
<feature type="non-terminal residue" evidence="1">
    <location>
        <position position="104"/>
    </location>
</feature>
<accession>K1U7S2</accession>
<reference evidence="1" key="1">
    <citation type="journal article" date="2013" name="Environ. Microbiol.">
        <title>Microbiota from the distal guts of lean and obese adolescents exhibit partial functional redundancy besides clear differences in community structure.</title>
        <authorList>
            <person name="Ferrer M."/>
            <person name="Ruiz A."/>
            <person name="Lanza F."/>
            <person name="Haange S.B."/>
            <person name="Oberbach A."/>
            <person name="Till H."/>
            <person name="Bargiela R."/>
            <person name="Campoy C."/>
            <person name="Segura M.T."/>
            <person name="Richter M."/>
            <person name="von Bergen M."/>
            <person name="Seifert J."/>
            <person name="Suarez A."/>
        </authorList>
    </citation>
    <scope>NUCLEOTIDE SEQUENCE</scope>
</reference>
<comment type="caution">
    <text evidence="1">The sequence shown here is derived from an EMBL/GenBank/DDBJ whole genome shotgun (WGS) entry which is preliminary data.</text>
</comment>
<sequence length="104" mass="12004">MTAHKIFDGAFVMYSDMHLKECVSHFQSSTGSSLLYIDHCREGRIENEIGNHAYGYLQEHEMRVDNRRFHSGRVCFPLCHYHGMTLGFDLEIAVPALRDFFGGF</sequence>